<feature type="compositionally biased region" description="Basic and acidic residues" evidence="1">
    <location>
        <begin position="796"/>
        <end position="807"/>
    </location>
</feature>
<feature type="compositionally biased region" description="Low complexity" evidence="1">
    <location>
        <begin position="541"/>
        <end position="558"/>
    </location>
</feature>
<gene>
    <name evidence="5 6 7" type="primary">LOC105228863</name>
</gene>
<feature type="compositionally biased region" description="Low complexity" evidence="1">
    <location>
        <begin position="808"/>
        <end position="822"/>
    </location>
</feature>
<feature type="compositionally biased region" description="Polar residues" evidence="1">
    <location>
        <begin position="656"/>
        <end position="673"/>
    </location>
</feature>
<evidence type="ECO:0000256" key="2">
    <source>
        <dbReference type="SAM" id="SignalP"/>
    </source>
</evidence>
<protein>
    <submittedName>
        <fullName evidence="5 6">Mucin-5AC</fullName>
    </submittedName>
</protein>
<feature type="region of interest" description="Disordered" evidence="1">
    <location>
        <begin position="758"/>
        <end position="822"/>
    </location>
</feature>
<feature type="chain" id="PRO_5045024758" evidence="2">
    <location>
        <begin position="29"/>
        <end position="1107"/>
    </location>
</feature>
<feature type="region of interest" description="Disordered" evidence="1">
    <location>
        <begin position="649"/>
        <end position="682"/>
    </location>
</feature>
<feature type="domain" description="C-type lectin" evidence="3">
    <location>
        <begin position="48"/>
        <end position="152"/>
    </location>
</feature>
<dbReference type="RefSeq" id="XP_049310171.1">
    <property type="nucleotide sequence ID" value="XM_049454214.1"/>
</dbReference>
<name>A0ABM3JLR6_BACDO</name>
<reference evidence="5 6" key="1">
    <citation type="submission" date="2025-05" db="UniProtKB">
        <authorList>
            <consortium name="RefSeq"/>
        </authorList>
    </citation>
    <scope>IDENTIFICATION</scope>
    <source>
        <tissue evidence="5 6">Adult</tissue>
    </source>
</reference>
<evidence type="ECO:0000313" key="7">
    <source>
        <dbReference type="RefSeq" id="XP_049310172.1"/>
    </source>
</evidence>
<dbReference type="RefSeq" id="XP_049310170.1">
    <property type="nucleotide sequence ID" value="XM_049454213.1"/>
</dbReference>
<feature type="region of interest" description="Disordered" evidence="1">
    <location>
        <begin position="451"/>
        <end position="498"/>
    </location>
</feature>
<dbReference type="PANTHER" id="PTHR45784:SF5">
    <property type="entry name" value="C-TYPE LECTIN DOMAIN FAMILY 20 MEMBER A-RELATED"/>
    <property type="match status" value="1"/>
</dbReference>
<dbReference type="PANTHER" id="PTHR45784">
    <property type="entry name" value="C-TYPE LECTIN DOMAIN FAMILY 20 MEMBER A-RELATED"/>
    <property type="match status" value="1"/>
</dbReference>
<feature type="compositionally biased region" description="Basic residues" evidence="1">
    <location>
        <begin position="1052"/>
        <end position="1063"/>
    </location>
</feature>
<dbReference type="Gene3D" id="3.10.100.10">
    <property type="entry name" value="Mannose-Binding Protein A, subunit A"/>
    <property type="match status" value="1"/>
</dbReference>
<dbReference type="RefSeq" id="XP_049310172.1">
    <property type="nucleotide sequence ID" value="XM_049454215.1"/>
</dbReference>
<dbReference type="CDD" id="cd00037">
    <property type="entry name" value="CLECT"/>
    <property type="match status" value="1"/>
</dbReference>
<evidence type="ECO:0000313" key="4">
    <source>
        <dbReference type="Proteomes" id="UP001652620"/>
    </source>
</evidence>
<dbReference type="Pfam" id="PF00059">
    <property type="entry name" value="Lectin_C"/>
    <property type="match status" value="1"/>
</dbReference>
<dbReference type="InterPro" id="IPR001304">
    <property type="entry name" value="C-type_lectin-like"/>
</dbReference>
<proteinExistence type="predicted"/>
<sequence>MSLQSVASLQFWLVILLGLSHFGTRTEARAVNVSNTWTMPQEGLNVFYRFFRDRISWFEADAVCQFHHANLVTVDNSFQFDATRDLLRELDVNDIVWIGLMRPQSSDRFMWSNSRPLVTDTGYWAESLPLMDAPLCAVIDPIRDYRWHALRCGGPETASFLCEMPVPSWADSCILKDMPNLTMQYMADTASIELIRNCAEEGLLKQSCKGKQDRDRALRELICPRERLEAQRINDITNSHFKSLQIINSIRTDNNENNDIELLPLGETSYGSASSSDISEQVPTEKNTVQRLIEQFNVDDLMQADEAAVPMSIYHIPGEIPKTVKKAAKKVIITNGGEYQKKIRTQKYDESSSQLPPPTPKPKKQQQLLALEDMMMGDQPQQSGEPEMLEHMGPEDDEVSNEIMEPLPHKKKVLPQDLRTMTPITEKSSEEMTRREKPAHMAERMPTFETTSAPATTTKSSTTWAPTTTTTTTITTTTTSTTAAPSTSAASSTTTPDFASSTTAAEVKISTTETTQEPVAVTTLHASSATSAHTGESETFTHASTTSPSSSVTTHAAPKSTDVEDTESLSNIGHPMHPQQQHATGKLDELPHPHVKELADNSHFIPPMLLVKSHYVPPLKHNEHEHHGASSNAGSTVHDGRGDIHVTTGKPIEGTVHSSSTSNYTPTATTHSHTMAEKSAETDVETMTTITVTATMAAIKAAITKTTATAPAASETTTNIDGLTGEAIDKSTVPVQQQQQQDQQTPAQLTAKIIDSTSAAKTNQHQQQQKQQQQDNDKLNNMKRQAQAASEEDEITEKIENAKEVVVERTTTATKSEETTTTTTAPITTVAANVNKQHATATAETITTTVKAAATTTTKTTKTDDNASRHEIEKPVKRGPQTKEISVLTTNVGTEDMPATTTTTTTTTTTMPTMTQTDKLHTIKASTATQKPPQQEPTKTTTTATTIAEVILRNNDNAENVRPSTQSILATADAATNAPTASSAASAFASAATVTPSTHTITITTACSSDTDLDATTADTLDASSTTEDATAGKKLTRVHRTCQPRIEKTQTHKGKHTKHHAAHTIEPPAPTHNFMKEETETPSYKPNRHRVLTKPETVSYFKKILG</sequence>
<organism evidence="4 6">
    <name type="scientific">Bactrocera dorsalis</name>
    <name type="common">Oriental fruit fly</name>
    <name type="synonym">Dacus dorsalis</name>
    <dbReference type="NCBI Taxonomy" id="27457"/>
    <lineage>
        <taxon>Eukaryota</taxon>
        <taxon>Metazoa</taxon>
        <taxon>Ecdysozoa</taxon>
        <taxon>Arthropoda</taxon>
        <taxon>Hexapoda</taxon>
        <taxon>Insecta</taxon>
        <taxon>Pterygota</taxon>
        <taxon>Neoptera</taxon>
        <taxon>Endopterygota</taxon>
        <taxon>Diptera</taxon>
        <taxon>Brachycera</taxon>
        <taxon>Muscomorpha</taxon>
        <taxon>Tephritoidea</taxon>
        <taxon>Tephritidae</taxon>
        <taxon>Bactrocera</taxon>
        <taxon>Bactrocera</taxon>
    </lineage>
</organism>
<dbReference type="SMART" id="SM00034">
    <property type="entry name" value="CLECT"/>
    <property type="match status" value="1"/>
</dbReference>
<dbReference type="GeneID" id="105228863"/>
<dbReference type="SUPFAM" id="SSF56436">
    <property type="entry name" value="C-type lectin-like"/>
    <property type="match status" value="1"/>
</dbReference>
<evidence type="ECO:0000259" key="3">
    <source>
        <dbReference type="PROSITE" id="PS50041"/>
    </source>
</evidence>
<feature type="region of interest" description="Disordered" evidence="1">
    <location>
        <begin position="343"/>
        <end position="366"/>
    </location>
</feature>
<dbReference type="Proteomes" id="UP001652620">
    <property type="component" value="Chromosome 4"/>
</dbReference>
<feature type="compositionally biased region" description="Low complexity" evidence="1">
    <location>
        <begin position="764"/>
        <end position="774"/>
    </location>
</feature>
<evidence type="ECO:0000313" key="6">
    <source>
        <dbReference type="RefSeq" id="XP_049310171.1"/>
    </source>
</evidence>
<feature type="compositionally biased region" description="Polar residues" evidence="1">
    <location>
        <begin position="527"/>
        <end position="540"/>
    </location>
</feature>
<feature type="region of interest" description="Disordered" evidence="1">
    <location>
        <begin position="527"/>
        <end position="584"/>
    </location>
</feature>
<evidence type="ECO:0000313" key="5">
    <source>
        <dbReference type="RefSeq" id="XP_049310170.1"/>
    </source>
</evidence>
<keyword evidence="2" id="KW-0732">Signal</keyword>
<dbReference type="InterPro" id="IPR016187">
    <property type="entry name" value="CTDL_fold"/>
</dbReference>
<feature type="region of interest" description="Disordered" evidence="1">
    <location>
        <begin position="378"/>
        <end position="399"/>
    </location>
</feature>
<feature type="region of interest" description="Disordered" evidence="1">
    <location>
        <begin position="620"/>
        <end position="639"/>
    </location>
</feature>
<evidence type="ECO:0000256" key="1">
    <source>
        <dbReference type="SAM" id="MobiDB-lite"/>
    </source>
</evidence>
<feature type="region of interest" description="Disordered" evidence="1">
    <location>
        <begin position="1050"/>
        <end position="1074"/>
    </location>
</feature>
<keyword evidence="4" id="KW-1185">Reference proteome</keyword>
<dbReference type="PROSITE" id="PS50041">
    <property type="entry name" value="C_TYPE_LECTIN_2"/>
    <property type="match status" value="1"/>
</dbReference>
<accession>A0ABM3JLR6</accession>
<dbReference type="InterPro" id="IPR016186">
    <property type="entry name" value="C-type_lectin-like/link_sf"/>
</dbReference>
<feature type="signal peptide" evidence="2">
    <location>
        <begin position="1"/>
        <end position="28"/>
    </location>
</feature>